<dbReference type="InterPro" id="IPR049207">
    <property type="entry name" value="DUF4246_N"/>
</dbReference>
<dbReference type="Pfam" id="PF14033">
    <property type="entry name" value="DUF4246"/>
    <property type="match status" value="1"/>
</dbReference>
<dbReference type="Pfam" id="PF21666">
    <property type="entry name" value="DUF4246_N"/>
    <property type="match status" value="1"/>
</dbReference>
<organism evidence="3 4">
    <name type="scientific">Clohesyomyces aquaticus</name>
    <dbReference type="NCBI Taxonomy" id="1231657"/>
    <lineage>
        <taxon>Eukaryota</taxon>
        <taxon>Fungi</taxon>
        <taxon>Dikarya</taxon>
        <taxon>Ascomycota</taxon>
        <taxon>Pezizomycotina</taxon>
        <taxon>Dothideomycetes</taxon>
        <taxon>Pleosporomycetidae</taxon>
        <taxon>Pleosporales</taxon>
        <taxon>Lindgomycetaceae</taxon>
        <taxon>Clohesyomyces</taxon>
    </lineage>
</organism>
<gene>
    <name evidence="3" type="ORF">BCR34DRAFT_605716</name>
</gene>
<evidence type="ECO:0000259" key="1">
    <source>
        <dbReference type="Pfam" id="PF14033"/>
    </source>
</evidence>
<dbReference type="InterPro" id="IPR049192">
    <property type="entry name" value="DUF4246_C"/>
</dbReference>
<dbReference type="OrthoDB" id="415532at2759"/>
<comment type="caution">
    <text evidence="3">The sequence shown here is derived from an EMBL/GenBank/DDBJ whole genome shotgun (WGS) entry which is preliminary data.</text>
</comment>
<evidence type="ECO:0000313" key="3">
    <source>
        <dbReference type="EMBL" id="ORY02063.1"/>
    </source>
</evidence>
<reference evidence="3 4" key="1">
    <citation type="submission" date="2016-07" db="EMBL/GenBank/DDBJ databases">
        <title>Pervasive Adenine N6-methylation of Active Genes in Fungi.</title>
        <authorList>
            <consortium name="DOE Joint Genome Institute"/>
            <person name="Mondo S.J."/>
            <person name="Dannebaum R.O."/>
            <person name="Kuo R.C."/>
            <person name="Labutti K."/>
            <person name="Haridas S."/>
            <person name="Kuo A."/>
            <person name="Salamov A."/>
            <person name="Ahrendt S.R."/>
            <person name="Lipzen A."/>
            <person name="Sullivan W."/>
            <person name="Andreopoulos W.B."/>
            <person name="Clum A."/>
            <person name="Lindquist E."/>
            <person name="Daum C."/>
            <person name="Ramamoorthy G.K."/>
            <person name="Gryganskyi A."/>
            <person name="Culley D."/>
            <person name="Magnuson J.K."/>
            <person name="James T.Y."/>
            <person name="O'Malley M.A."/>
            <person name="Stajich J.E."/>
            <person name="Spatafora J.W."/>
            <person name="Visel A."/>
            <person name="Grigoriev I.V."/>
        </authorList>
    </citation>
    <scope>NUCLEOTIDE SEQUENCE [LARGE SCALE GENOMIC DNA]</scope>
    <source>
        <strain evidence="3 4">CBS 115471</strain>
    </source>
</reference>
<accession>A0A1Y1YVI2</accession>
<feature type="domain" description="DUF4246" evidence="1">
    <location>
        <begin position="68"/>
        <end position="286"/>
    </location>
</feature>
<dbReference type="PANTHER" id="PTHR33119">
    <property type="entry name" value="IFI3P"/>
    <property type="match status" value="1"/>
</dbReference>
<protein>
    <submittedName>
        <fullName evidence="3">Uncharacterized protein</fullName>
    </submittedName>
</protein>
<dbReference type="InterPro" id="IPR025340">
    <property type="entry name" value="DUF4246"/>
</dbReference>
<evidence type="ECO:0000259" key="2">
    <source>
        <dbReference type="Pfam" id="PF21666"/>
    </source>
</evidence>
<feature type="domain" description="DUF4246" evidence="2">
    <location>
        <begin position="1"/>
        <end position="26"/>
    </location>
</feature>
<proteinExistence type="predicted"/>
<name>A0A1Y1YVI2_9PLEO</name>
<sequence>MEQLTDKDAWQKKIFDDSIVSKWREEALKIPDRDLWSLVTSGKRQVYHEDGSLAIQDHIGVEAVTPLTRIMSETVFDCGVTDAIDKWSSKGNMISHPETEDCPADFVPAEYWSDTCQWLPANLAFQEDGSVKFTSYINNLHPTKYEDIYSAIENLIAVALPAWDLCLTLHIDPDVCLGPDVDPITREGAGKMTSRFSKTMPENMDDENADLWIPSNPQETAERDVDWDYLLREQKPNIPEPAFEDIDYVPKHHRLKDRFKESGLQIIVKMASTELTPEKPEFPGGS</sequence>
<dbReference type="EMBL" id="MCFA01000162">
    <property type="protein sequence ID" value="ORY02063.1"/>
    <property type="molecule type" value="Genomic_DNA"/>
</dbReference>
<dbReference type="AlphaFoldDB" id="A0A1Y1YVI2"/>
<dbReference type="Proteomes" id="UP000193144">
    <property type="component" value="Unassembled WGS sequence"/>
</dbReference>
<dbReference type="PANTHER" id="PTHR33119:SF1">
    <property type="entry name" value="FE2OG DIOXYGENASE DOMAIN-CONTAINING PROTEIN"/>
    <property type="match status" value="1"/>
</dbReference>
<dbReference type="STRING" id="1231657.A0A1Y1YVI2"/>
<evidence type="ECO:0000313" key="4">
    <source>
        <dbReference type="Proteomes" id="UP000193144"/>
    </source>
</evidence>
<keyword evidence="4" id="KW-1185">Reference proteome</keyword>